<keyword evidence="4" id="KW-0472">Membrane</keyword>
<evidence type="ECO:0000313" key="7">
    <source>
        <dbReference type="Proteomes" id="UP000245959"/>
    </source>
</evidence>
<dbReference type="InterPro" id="IPR002123">
    <property type="entry name" value="Plipid/glycerol_acylTrfase"/>
</dbReference>
<dbReference type="SUPFAM" id="SSF69593">
    <property type="entry name" value="Glycerol-3-phosphate (1)-acyltransferase"/>
    <property type="match status" value="1"/>
</dbReference>
<dbReference type="PANTHER" id="PTHR10434:SF11">
    <property type="entry name" value="1-ACYL-SN-GLYCEROL-3-PHOSPHATE ACYLTRANSFERASE"/>
    <property type="match status" value="1"/>
</dbReference>
<feature type="domain" description="Phospholipid/glycerol acyltransferase" evidence="5">
    <location>
        <begin position="81"/>
        <end position="191"/>
    </location>
</feature>
<comment type="pathway">
    <text evidence="1">Lipid metabolism.</text>
</comment>
<dbReference type="EMBL" id="QEKH01000012">
    <property type="protein sequence ID" value="PVY42052.1"/>
    <property type="molecule type" value="Genomic_DNA"/>
</dbReference>
<proteinExistence type="predicted"/>
<accession>A0A2U1B095</accession>
<dbReference type="SMART" id="SM00563">
    <property type="entry name" value="PlsC"/>
    <property type="match status" value="1"/>
</dbReference>
<gene>
    <name evidence="6" type="ORF">C8D82_11249</name>
</gene>
<evidence type="ECO:0000256" key="2">
    <source>
        <dbReference type="ARBA" id="ARBA00022679"/>
    </source>
</evidence>
<keyword evidence="7" id="KW-1185">Reference proteome</keyword>
<keyword evidence="4" id="KW-0812">Transmembrane</keyword>
<sequence>MTMAQWRPTPLIYTSMLLWTVGYCAVMLLPFCVASLLPEEARGRFSRWVILQYGRVMVYRAVWPFVRVKFEDGAAGETRPGIYVFNHRSASDPFLVATLNIPVIQAVNGWPMRLPFFGFFARRGGYIDTTKLSYEEARDRMGRMLERGVSVAAFPEGTRSGSRRMNQFRSGVFKAARELGAVIYPCCIVGNEELPDRRFRFRCGRIRVRLLPPLAPEEVRSFGNAFLLKNHIRSRIQREIERMEGIASDE</sequence>
<dbReference type="GO" id="GO:0003841">
    <property type="term" value="F:1-acylglycerol-3-phosphate O-acyltransferase activity"/>
    <property type="evidence" value="ECO:0007669"/>
    <property type="project" value="TreeGrafter"/>
</dbReference>
<protein>
    <submittedName>
        <fullName evidence="6">1-acyl-sn-glycerol-3-phosphate acyltransferase</fullName>
    </submittedName>
</protein>
<evidence type="ECO:0000313" key="6">
    <source>
        <dbReference type="EMBL" id="PVY42052.1"/>
    </source>
</evidence>
<keyword evidence="2 6" id="KW-0808">Transferase</keyword>
<evidence type="ECO:0000256" key="3">
    <source>
        <dbReference type="ARBA" id="ARBA00023315"/>
    </source>
</evidence>
<dbReference type="GO" id="GO:0006654">
    <property type="term" value="P:phosphatidic acid biosynthetic process"/>
    <property type="evidence" value="ECO:0007669"/>
    <property type="project" value="TreeGrafter"/>
</dbReference>
<name>A0A2U1B095_9BACT</name>
<reference evidence="6 7" key="1">
    <citation type="submission" date="2018-04" db="EMBL/GenBank/DDBJ databases">
        <title>Genomic Encyclopedia of Type Strains, Phase IV (KMG-IV): sequencing the most valuable type-strain genomes for metagenomic binning, comparative biology and taxonomic classification.</title>
        <authorList>
            <person name="Goeker M."/>
        </authorList>
    </citation>
    <scope>NUCLEOTIDE SEQUENCE [LARGE SCALE GENOMIC DNA]</scope>
    <source>
        <strain evidence="6 7">DSM 14823</strain>
    </source>
</reference>
<evidence type="ECO:0000256" key="1">
    <source>
        <dbReference type="ARBA" id="ARBA00005189"/>
    </source>
</evidence>
<organism evidence="6 7">
    <name type="scientific">Victivallis vadensis</name>
    <dbReference type="NCBI Taxonomy" id="172901"/>
    <lineage>
        <taxon>Bacteria</taxon>
        <taxon>Pseudomonadati</taxon>
        <taxon>Lentisphaerota</taxon>
        <taxon>Lentisphaeria</taxon>
        <taxon>Victivallales</taxon>
        <taxon>Victivallaceae</taxon>
        <taxon>Victivallis</taxon>
    </lineage>
</organism>
<dbReference type="PANTHER" id="PTHR10434">
    <property type="entry name" value="1-ACYL-SN-GLYCEROL-3-PHOSPHATE ACYLTRANSFERASE"/>
    <property type="match status" value="1"/>
</dbReference>
<evidence type="ECO:0000259" key="5">
    <source>
        <dbReference type="SMART" id="SM00563"/>
    </source>
</evidence>
<keyword evidence="3 6" id="KW-0012">Acyltransferase</keyword>
<feature type="transmembrane region" description="Helical" evidence="4">
    <location>
        <begin position="12"/>
        <end position="37"/>
    </location>
</feature>
<dbReference type="Proteomes" id="UP000245959">
    <property type="component" value="Unassembled WGS sequence"/>
</dbReference>
<keyword evidence="4" id="KW-1133">Transmembrane helix</keyword>
<comment type="caution">
    <text evidence="6">The sequence shown here is derived from an EMBL/GenBank/DDBJ whole genome shotgun (WGS) entry which is preliminary data.</text>
</comment>
<dbReference type="AlphaFoldDB" id="A0A2U1B095"/>
<evidence type="ECO:0000256" key="4">
    <source>
        <dbReference type="SAM" id="Phobius"/>
    </source>
</evidence>
<dbReference type="OrthoDB" id="9809618at2"/>
<dbReference type="Pfam" id="PF01553">
    <property type="entry name" value="Acyltransferase"/>
    <property type="match status" value="1"/>
</dbReference>
<dbReference type="CDD" id="cd07989">
    <property type="entry name" value="LPLAT_AGPAT-like"/>
    <property type="match status" value="1"/>
</dbReference>